<comment type="caution">
    <text evidence="2">The sequence shown here is derived from an EMBL/GenBank/DDBJ whole genome shotgun (WGS) entry which is preliminary data.</text>
</comment>
<sequence length="127" mass="12678">MTVVIGVVTAALVSFVLSAVLYAIPAVAALMSRTSTPRPGIGLPAQMASVILRGLAAAAVLATLLLAGDRHGAGTGAALGALVAILPVTILSGAIIHENVPIPTALVHMTDWILKLVISGAVLGLFL</sequence>
<feature type="transmembrane region" description="Helical" evidence="1">
    <location>
        <begin position="79"/>
        <end position="97"/>
    </location>
</feature>
<gene>
    <name evidence="2" type="ORF">JK358_34105</name>
</gene>
<feature type="transmembrane region" description="Helical" evidence="1">
    <location>
        <begin position="47"/>
        <end position="67"/>
    </location>
</feature>
<organism evidence="2 3">
    <name type="scientific">Nocardia acididurans</name>
    <dbReference type="NCBI Taxonomy" id="2802282"/>
    <lineage>
        <taxon>Bacteria</taxon>
        <taxon>Bacillati</taxon>
        <taxon>Actinomycetota</taxon>
        <taxon>Actinomycetes</taxon>
        <taxon>Mycobacteriales</taxon>
        <taxon>Nocardiaceae</taxon>
        <taxon>Nocardia</taxon>
    </lineage>
</organism>
<keyword evidence="3" id="KW-1185">Reference proteome</keyword>
<proteinExistence type="predicted"/>
<protein>
    <submittedName>
        <fullName evidence="2">DUF1761 family protein</fullName>
    </submittedName>
</protein>
<evidence type="ECO:0000313" key="3">
    <source>
        <dbReference type="Proteomes" id="UP000602198"/>
    </source>
</evidence>
<name>A0ABS1MFM3_9NOCA</name>
<evidence type="ECO:0000256" key="1">
    <source>
        <dbReference type="SAM" id="Phobius"/>
    </source>
</evidence>
<keyword evidence="1" id="KW-1133">Transmembrane helix</keyword>
<keyword evidence="1" id="KW-0812">Transmembrane</keyword>
<feature type="transmembrane region" description="Helical" evidence="1">
    <location>
        <begin position="109"/>
        <end position="126"/>
    </location>
</feature>
<dbReference type="RefSeq" id="WP_201955957.1">
    <property type="nucleotide sequence ID" value="NZ_JAERRJ010000016.1"/>
</dbReference>
<keyword evidence="1" id="KW-0472">Membrane</keyword>
<dbReference type="EMBL" id="JAERRJ010000016">
    <property type="protein sequence ID" value="MBL1079452.1"/>
    <property type="molecule type" value="Genomic_DNA"/>
</dbReference>
<dbReference type="InterPro" id="IPR013879">
    <property type="entry name" value="DUF1761"/>
</dbReference>
<accession>A0ABS1MFM3</accession>
<evidence type="ECO:0000313" key="2">
    <source>
        <dbReference type="EMBL" id="MBL1079452.1"/>
    </source>
</evidence>
<dbReference type="Pfam" id="PF08570">
    <property type="entry name" value="DUF1761"/>
    <property type="match status" value="1"/>
</dbReference>
<dbReference type="Proteomes" id="UP000602198">
    <property type="component" value="Unassembled WGS sequence"/>
</dbReference>
<reference evidence="2 3" key="1">
    <citation type="submission" date="2021-01" db="EMBL/GenBank/DDBJ databases">
        <title>WGS of actinomycetes isolated from Thailand.</title>
        <authorList>
            <person name="Thawai C."/>
        </authorList>
    </citation>
    <scope>NUCLEOTIDE SEQUENCE [LARGE SCALE GENOMIC DNA]</scope>
    <source>
        <strain evidence="2 3">LPG 2</strain>
    </source>
</reference>